<sequence length="668" mass="72024">MFWSLVLIQSITLGIFVSFMCKTMSTGSISPLPHTIMDDIRERELKYFKTKEGIPAEPAAVSPSHRPAGKTAWVSRYLYPELWDDLPEVKRLPIVKMPPQGDAQSARLQVEVQGPSKPTGQAGDPGRPGGMEGSTSQEGSARSSQVQGLRAEQPAALTALSMSASPQLECSPLKEGSPTAMSLDLTGDLPEQMLQYLFARTWAAVRGVGVIKKSSTAHDHLRLSYPGVGWSQSSGVHPPMKVDSSVCGGVYKRNYLYHYKSRNLAKCLFSVPANFAIPNEVVVYFEGRNSVSFDAMRVQASRDFDVELIKRVSPDVIYFKSAIEHVMRTLNTGAMISIVCEPKFLMHPTVLQLKQLYNSRVVHVNPLNDMNRAVHAAAFIGSFGDLSWMSAFLTGAKQIHLPYWSDLDENAGGKISETLGTWPKLFIHDDERLCYWDLNQPTSCSPARQVLAARTPFATAVLNRSDDCIFRQQQDVIAASGTQKDSAEKTSSGVAISGGGLSTVSGAGNTVTASSGSRLNPIGSIQDAAEAAIAAAAGRGGGAGAGAGGGQNFVMNHGQGLGQESNRDAAKGLQQGPVHGVQDLGQESCVTQKGNVLLLQNVMLDSKPLQENVIFTSSPHKCCEICGKTNGCASFTWTTDTYECWLRGEAKSSRLWKGIVAGEMPRSF</sequence>
<evidence type="ECO:0000256" key="1">
    <source>
        <dbReference type="SAM" id="MobiDB-lite"/>
    </source>
</evidence>
<dbReference type="PROSITE" id="PS50948">
    <property type="entry name" value="PAN"/>
    <property type="match status" value="1"/>
</dbReference>
<protein>
    <recommendedName>
        <fullName evidence="3">Apple domain-containing protein</fullName>
    </recommendedName>
</protein>
<dbReference type="GeneID" id="17297014"/>
<dbReference type="HOGENOM" id="CLU_411330_0_0_1"/>
<proteinExistence type="predicted"/>
<gene>
    <name evidence="4" type="ORF">GUITHDRAFT_113686</name>
</gene>
<evidence type="ECO:0000313" key="6">
    <source>
        <dbReference type="Proteomes" id="UP000011087"/>
    </source>
</evidence>
<dbReference type="AlphaFoldDB" id="L1IWJ0"/>
<feature type="domain" description="Apple" evidence="3">
    <location>
        <begin position="589"/>
        <end position="668"/>
    </location>
</feature>
<organism evidence="4">
    <name type="scientific">Guillardia theta (strain CCMP2712)</name>
    <name type="common">Cryptophyte</name>
    <dbReference type="NCBI Taxonomy" id="905079"/>
    <lineage>
        <taxon>Eukaryota</taxon>
        <taxon>Cryptophyceae</taxon>
        <taxon>Pyrenomonadales</taxon>
        <taxon>Geminigeraceae</taxon>
        <taxon>Guillardia</taxon>
    </lineage>
</organism>
<dbReference type="EMBL" id="JH993033">
    <property type="protein sequence ID" value="EKX40205.1"/>
    <property type="molecule type" value="Genomic_DNA"/>
</dbReference>
<reference evidence="6" key="2">
    <citation type="submission" date="2012-11" db="EMBL/GenBank/DDBJ databases">
        <authorList>
            <person name="Kuo A."/>
            <person name="Curtis B.A."/>
            <person name="Tanifuji G."/>
            <person name="Burki F."/>
            <person name="Gruber A."/>
            <person name="Irimia M."/>
            <person name="Maruyama S."/>
            <person name="Arias M.C."/>
            <person name="Ball S.G."/>
            <person name="Gile G.H."/>
            <person name="Hirakawa Y."/>
            <person name="Hopkins J.F."/>
            <person name="Rensing S.A."/>
            <person name="Schmutz J."/>
            <person name="Symeonidi A."/>
            <person name="Elias M."/>
            <person name="Eveleigh R.J."/>
            <person name="Herman E.K."/>
            <person name="Klute M.J."/>
            <person name="Nakayama T."/>
            <person name="Obornik M."/>
            <person name="Reyes-Prieto A."/>
            <person name="Armbrust E.V."/>
            <person name="Aves S.J."/>
            <person name="Beiko R.G."/>
            <person name="Coutinho P."/>
            <person name="Dacks J.B."/>
            <person name="Durnford D.G."/>
            <person name="Fast N.M."/>
            <person name="Green B.R."/>
            <person name="Grisdale C."/>
            <person name="Hempe F."/>
            <person name="Henrissat B."/>
            <person name="Hoppner M.P."/>
            <person name="Ishida K.-I."/>
            <person name="Kim E."/>
            <person name="Koreny L."/>
            <person name="Kroth P.G."/>
            <person name="Liu Y."/>
            <person name="Malik S.-B."/>
            <person name="Maier U.G."/>
            <person name="McRose D."/>
            <person name="Mock T."/>
            <person name="Neilson J.A."/>
            <person name="Onodera N.T."/>
            <person name="Poole A.M."/>
            <person name="Pritham E.J."/>
            <person name="Richards T.A."/>
            <person name="Rocap G."/>
            <person name="Roy S.W."/>
            <person name="Sarai C."/>
            <person name="Schaack S."/>
            <person name="Shirato S."/>
            <person name="Slamovits C.H."/>
            <person name="Spencer D.F."/>
            <person name="Suzuki S."/>
            <person name="Worden A.Z."/>
            <person name="Zauner S."/>
            <person name="Barry K."/>
            <person name="Bell C."/>
            <person name="Bharti A.K."/>
            <person name="Crow J.A."/>
            <person name="Grimwood J."/>
            <person name="Kramer R."/>
            <person name="Lindquist E."/>
            <person name="Lucas S."/>
            <person name="Salamov A."/>
            <person name="McFadden G.I."/>
            <person name="Lane C.E."/>
            <person name="Keeling P.J."/>
            <person name="Gray M.W."/>
            <person name="Grigoriev I.V."/>
            <person name="Archibald J.M."/>
        </authorList>
    </citation>
    <scope>NUCLEOTIDE SEQUENCE</scope>
    <source>
        <strain evidence="6">CCMP2712</strain>
    </source>
</reference>
<accession>L1IWJ0</accession>
<evidence type="ECO:0000313" key="5">
    <source>
        <dbReference type="EnsemblProtists" id="EKX40205"/>
    </source>
</evidence>
<evidence type="ECO:0000313" key="4">
    <source>
        <dbReference type="EMBL" id="EKX40205.1"/>
    </source>
</evidence>
<keyword evidence="6" id="KW-1185">Reference proteome</keyword>
<reference evidence="4 6" key="1">
    <citation type="journal article" date="2012" name="Nature">
        <title>Algal genomes reveal evolutionary mosaicism and the fate of nucleomorphs.</title>
        <authorList>
            <consortium name="DOE Joint Genome Institute"/>
            <person name="Curtis B.A."/>
            <person name="Tanifuji G."/>
            <person name="Burki F."/>
            <person name="Gruber A."/>
            <person name="Irimia M."/>
            <person name="Maruyama S."/>
            <person name="Arias M.C."/>
            <person name="Ball S.G."/>
            <person name="Gile G.H."/>
            <person name="Hirakawa Y."/>
            <person name="Hopkins J.F."/>
            <person name="Kuo A."/>
            <person name="Rensing S.A."/>
            <person name="Schmutz J."/>
            <person name="Symeonidi A."/>
            <person name="Elias M."/>
            <person name="Eveleigh R.J."/>
            <person name="Herman E.K."/>
            <person name="Klute M.J."/>
            <person name="Nakayama T."/>
            <person name="Obornik M."/>
            <person name="Reyes-Prieto A."/>
            <person name="Armbrust E.V."/>
            <person name="Aves S.J."/>
            <person name="Beiko R.G."/>
            <person name="Coutinho P."/>
            <person name="Dacks J.B."/>
            <person name="Durnford D.G."/>
            <person name="Fast N.M."/>
            <person name="Green B.R."/>
            <person name="Grisdale C.J."/>
            <person name="Hempel F."/>
            <person name="Henrissat B."/>
            <person name="Hoppner M.P."/>
            <person name="Ishida K."/>
            <person name="Kim E."/>
            <person name="Koreny L."/>
            <person name="Kroth P.G."/>
            <person name="Liu Y."/>
            <person name="Malik S.B."/>
            <person name="Maier U.G."/>
            <person name="McRose D."/>
            <person name="Mock T."/>
            <person name="Neilson J.A."/>
            <person name="Onodera N.T."/>
            <person name="Poole A.M."/>
            <person name="Pritham E.J."/>
            <person name="Richards T.A."/>
            <person name="Rocap G."/>
            <person name="Roy S.W."/>
            <person name="Sarai C."/>
            <person name="Schaack S."/>
            <person name="Shirato S."/>
            <person name="Slamovits C.H."/>
            <person name="Spencer D.F."/>
            <person name="Suzuki S."/>
            <person name="Worden A.Z."/>
            <person name="Zauner S."/>
            <person name="Barry K."/>
            <person name="Bell C."/>
            <person name="Bharti A.K."/>
            <person name="Crow J.A."/>
            <person name="Grimwood J."/>
            <person name="Kramer R."/>
            <person name="Lindquist E."/>
            <person name="Lucas S."/>
            <person name="Salamov A."/>
            <person name="McFadden G.I."/>
            <person name="Lane C.E."/>
            <person name="Keeling P.J."/>
            <person name="Gray M.W."/>
            <person name="Grigoriev I.V."/>
            <person name="Archibald J.M."/>
        </authorList>
    </citation>
    <scope>NUCLEOTIDE SEQUENCE</scope>
    <source>
        <strain evidence="4 6">CCMP2712</strain>
    </source>
</reference>
<dbReference type="PaxDb" id="55529-EKX40205"/>
<evidence type="ECO:0000259" key="3">
    <source>
        <dbReference type="PROSITE" id="PS50948"/>
    </source>
</evidence>
<reference evidence="5" key="3">
    <citation type="submission" date="2016-03" db="UniProtKB">
        <authorList>
            <consortium name="EnsemblProtists"/>
        </authorList>
    </citation>
    <scope>IDENTIFICATION</scope>
</reference>
<feature type="signal peptide" evidence="2">
    <location>
        <begin position="1"/>
        <end position="27"/>
    </location>
</feature>
<dbReference type="EnsemblProtists" id="EKX40205">
    <property type="protein sequence ID" value="EKX40205"/>
    <property type="gene ID" value="GUITHDRAFT_113686"/>
</dbReference>
<dbReference type="Gene3D" id="3.50.4.10">
    <property type="entry name" value="Hepatocyte Growth Factor"/>
    <property type="match status" value="1"/>
</dbReference>
<feature type="region of interest" description="Disordered" evidence="1">
    <location>
        <begin position="98"/>
        <end position="151"/>
    </location>
</feature>
<feature type="compositionally biased region" description="Polar residues" evidence="1">
    <location>
        <begin position="133"/>
        <end position="147"/>
    </location>
</feature>
<dbReference type="Proteomes" id="UP000011087">
    <property type="component" value="Unassembled WGS sequence"/>
</dbReference>
<dbReference type="RefSeq" id="XP_005827185.1">
    <property type="nucleotide sequence ID" value="XM_005827128.1"/>
</dbReference>
<name>L1IWJ0_GUITC</name>
<dbReference type="Pfam" id="PF00024">
    <property type="entry name" value="PAN_1"/>
    <property type="match status" value="1"/>
</dbReference>
<dbReference type="KEGG" id="gtt:GUITHDRAFT_113686"/>
<feature type="chain" id="PRO_5008770613" description="Apple domain-containing protein" evidence="2">
    <location>
        <begin position="28"/>
        <end position="668"/>
    </location>
</feature>
<keyword evidence="2" id="KW-0732">Signal</keyword>
<evidence type="ECO:0000256" key="2">
    <source>
        <dbReference type="SAM" id="SignalP"/>
    </source>
</evidence>
<dbReference type="InterPro" id="IPR003609">
    <property type="entry name" value="Pan_app"/>
</dbReference>